<keyword evidence="3" id="KW-1185">Reference proteome</keyword>
<gene>
    <name evidence="2" type="ORF">OLEA9_A072981</name>
</gene>
<reference evidence="2 3" key="1">
    <citation type="submission" date="2019-12" db="EMBL/GenBank/DDBJ databases">
        <authorList>
            <person name="Alioto T."/>
            <person name="Alioto T."/>
            <person name="Gomez Garrido J."/>
        </authorList>
    </citation>
    <scope>NUCLEOTIDE SEQUENCE [LARGE SCALE GENOMIC DNA]</scope>
</reference>
<comment type="caution">
    <text evidence="2">The sequence shown here is derived from an EMBL/GenBank/DDBJ whole genome shotgun (WGS) entry which is preliminary data.</text>
</comment>
<dbReference type="Gramene" id="OE9A072981T1">
    <property type="protein sequence ID" value="OE9A072981C1"/>
    <property type="gene ID" value="OE9A072981"/>
</dbReference>
<evidence type="ECO:0000256" key="1">
    <source>
        <dbReference type="SAM" id="MobiDB-lite"/>
    </source>
</evidence>
<accession>A0A8S0PWV6</accession>
<feature type="region of interest" description="Disordered" evidence="1">
    <location>
        <begin position="1"/>
        <end position="20"/>
    </location>
</feature>
<dbReference type="AlphaFoldDB" id="A0A8S0PWV6"/>
<dbReference type="EMBL" id="CACTIH010000337">
    <property type="protein sequence ID" value="CAA2959638.1"/>
    <property type="molecule type" value="Genomic_DNA"/>
</dbReference>
<organism evidence="2 3">
    <name type="scientific">Olea europaea subsp. europaea</name>
    <dbReference type="NCBI Taxonomy" id="158383"/>
    <lineage>
        <taxon>Eukaryota</taxon>
        <taxon>Viridiplantae</taxon>
        <taxon>Streptophyta</taxon>
        <taxon>Embryophyta</taxon>
        <taxon>Tracheophyta</taxon>
        <taxon>Spermatophyta</taxon>
        <taxon>Magnoliopsida</taxon>
        <taxon>eudicotyledons</taxon>
        <taxon>Gunneridae</taxon>
        <taxon>Pentapetalae</taxon>
        <taxon>asterids</taxon>
        <taxon>lamiids</taxon>
        <taxon>Lamiales</taxon>
        <taxon>Oleaceae</taxon>
        <taxon>Oleeae</taxon>
        <taxon>Olea</taxon>
    </lineage>
</organism>
<dbReference type="Proteomes" id="UP000594638">
    <property type="component" value="Unassembled WGS sequence"/>
</dbReference>
<proteinExistence type="predicted"/>
<name>A0A8S0PWV6_OLEEU</name>
<protein>
    <submittedName>
        <fullName evidence="2">Uncharacterized protein</fullName>
    </submittedName>
</protein>
<evidence type="ECO:0000313" key="3">
    <source>
        <dbReference type="Proteomes" id="UP000594638"/>
    </source>
</evidence>
<evidence type="ECO:0000313" key="2">
    <source>
        <dbReference type="EMBL" id="CAA2959638.1"/>
    </source>
</evidence>
<sequence length="87" mass="9813">MLEEGTLRHMGRGNRTKRTCERRKMRDEIAHHVIGIIKPMRSVVRHFQGVYLVAAVASGKIVARTKIEVNAKLGGEEVEGGDVRHRL</sequence>